<dbReference type="GO" id="GO:0017046">
    <property type="term" value="F:peptide hormone binding"/>
    <property type="evidence" value="ECO:0007669"/>
    <property type="project" value="TreeGrafter"/>
</dbReference>
<dbReference type="Pfam" id="PF01094">
    <property type="entry name" value="ANF_receptor"/>
    <property type="match status" value="1"/>
</dbReference>
<accession>A0A0K0D1T4</accession>
<evidence type="ECO:0000313" key="7">
    <source>
        <dbReference type="Proteomes" id="UP000035642"/>
    </source>
</evidence>
<keyword evidence="4" id="KW-0472">Membrane</keyword>
<keyword evidence="7" id="KW-1185">Reference proteome</keyword>
<proteinExistence type="predicted"/>
<keyword evidence="5" id="KW-0732">Signal</keyword>
<name>A0A0K0D1T4_ANGCA</name>
<evidence type="ECO:0000259" key="6">
    <source>
        <dbReference type="Pfam" id="PF01094"/>
    </source>
</evidence>
<evidence type="ECO:0000256" key="1">
    <source>
        <dbReference type="ARBA" id="ARBA00004370"/>
    </source>
</evidence>
<reference evidence="7" key="1">
    <citation type="submission" date="2012-09" db="EMBL/GenBank/DDBJ databases">
        <authorList>
            <person name="Martin A.A."/>
        </authorList>
    </citation>
    <scope>NUCLEOTIDE SEQUENCE</scope>
</reference>
<dbReference type="SUPFAM" id="SSF53822">
    <property type="entry name" value="Periplasmic binding protein-like I"/>
    <property type="match status" value="1"/>
</dbReference>
<dbReference type="STRING" id="6313.A0A0K0D1T4"/>
<dbReference type="WBParaSite" id="ACAC_0000402901-mRNA-1">
    <property type="protein sequence ID" value="ACAC_0000402901-mRNA-1"/>
    <property type="gene ID" value="ACAC_0000402901"/>
</dbReference>
<organism evidence="7 8">
    <name type="scientific">Angiostrongylus cantonensis</name>
    <name type="common">Rat lungworm</name>
    <dbReference type="NCBI Taxonomy" id="6313"/>
    <lineage>
        <taxon>Eukaryota</taxon>
        <taxon>Metazoa</taxon>
        <taxon>Ecdysozoa</taxon>
        <taxon>Nematoda</taxon>
        <taxon>Chromadorea</taxon>
        <taxon>Rhabditida</taxon>
        <taxon>Rhabditina</taxon>
        <taxon>Rhabditomorpha</taxon>
        <taxon>Strongyloidea</taxon>
        <taxon>Metastrongylidae</taxon>
        <taxon>Angiostrongylus</taxon>
    </lineage>
</organism>
<dbReference type="GO" id="GO:0007165">
    <property type="term" value="P:signal transduction"/>
    <property type="evidence" value="ECO:0007669"/>
    <property type="project" value="TreeGrafter"/>
</dbReference>
<protein>
    <submittedName>
        <fullName evidence="8">ANF_receptor domain-containing protein</fullName>
    </submittedName>
</protein>
<dbReference type="InterPro" id="IPR028082">
    <property type="entry name" value="Peripla_BP_I"/>
</dbReference>
<evidence type="ECO:0000256" key="5">
    <source>
        <dbReference type="SAM" id="SignalP"/>
    </source>
</evidence>
<dbReference type="InterPro" id="IPR052612">
    <property type="entry name" value="ANP_Clearance_Receptor"/>
</dbReference>
<evidence type="ECO:0000313" key="8">
    <source>
        <dbReference type="WBParaSite" id="ACAC_0000402901-mRNA-1"/>
    </source>
</evidence>
<feature type="domain" description="Receptor ligand binding region" evidence="6">
    <location>
        <begin position="57"/>
        <end position="161"/>
    </location>
</feature>
<evidence type="ECO:0000256" key="3">
    <source>
        <dbReference type="ARBA" id="ARBA00022989"/>
    </source>
</evidence>
<keyword evidence="2" id="KW-0812">Transmembrane</keyword>
<evidence type="ECO:0000256" key="4">
    <source>
        <dbReference type="ARBA" id="ARBA00023136"/>
    </source>
</evidence>
<evidence type="ECO:0000256" key="2">
    <source>
        <dbReference type="ARBA" id="ARBA00022692"/>
    </source>
</evidence>
<dbReference type="Gene3D" id="3.40.50.2300">
    <property type="match status" value="1"/>
</dbReference>
<dbReference type="PANTHER" id="PTHR44755">
    <property type="entry name" value="NATRIURETIC PEPTIDE RECEPTOR 3-RELATED"/>
    <property type="match status" value="1"/>
</dbReference>
<feature type="signal peptide" evidence="5">
    <location>
        <begin position="1"/>
        <end position="23"/>
    </location>
</feature>
<reference evidence="8" key="2">
    <citation type="submission" date="2017-02" db="UniProtKB">
        <authorList>
            <consortium name="WormBaseParasite"/>
        </authorList>
    </citation>
    <scope>IDENTIFICATION</scope>
</reference>
<keyword evidence="3" id="KW-1133">Transmembrane helix</keyword>
<dbReference type="GO" id="GO:0016020">
    <property type="term" value="C:membrane"/>
    <property type="evidence" value="ECO:0007669"/>
    <property type="project" value="UniProtKB-SubCell"/>
</dbReference>
<feature type="chain" id="PRO_5005326560" evidence="5">
    <location>
        <begin position="24"/>
        <end position="217"/>
    </location>
</feature>
<comment type="subcellular location">
    <subcellularLocation>
        <location evidence="1">Membrane</location>
    </subcellularLocation>
</comment>
<dbReference type="Proteomes" id="UP000035642">
    <property type="component" value="Unassembled WGS sequence"/>
</dbReference>
<dbReference type="PANTHER" id="PTHR44755:SF8">
    <property type="entry name" value="RECEPTOR LIGAND BINDING REGION DOMAIN-CONTAINING PROTEIN"/>
    <property type="match status" value="1"/>
</dbReference>
<sequence length="217" mass="24183">MREYRQLTISVVLIFRMLTFCHAVKVRVGHIGAVGYMKNGEKILEISRKELWQDGVLGDDFDIEINNQMGCGEALEGVAVGADMYHVQNVRAFIGPYCNAELDAVAKMATFWNIPIVGYMASSNTFADKSIYKTLARVSLRTTNSLAEAVAAILSHYGWTKKPDHRVGGLPAVRLTSRGIQSLTALVHRLSFIRITCPAYLIFDCLAYKMASLIFDR</sequence>
<dbReference type="GO" id="GO:0038023">
    <property type="term" value="F:signaling receptor activity"/>
    <property type="evidence" value="ECO:0007669"/>
    <property type="project" value="TreeGrafter"/>
</dbReference>
<dbReference type="InterPro" id="IPR001828">
    <property type="entry name" value="ANF_lig-bd_rcpt"/>
</dbReference>
<dbReference type="AlphaFoldDB" id="A0A0K0D1T4"/>